<protein>
    <submittedName>
        <fullName evidence="1">Uncharacterized protein</fullName>
    </submittedName>
</protein>
<dbReference type="EMBL" id="MK234886">
    <property type="protein sequence ID" value="QAU03600.1"/>
    <property type="molecule type" value="Genomic_DNA"/>
</dbReference>
<keyword evidence="2" id="KW-1185">Reference proteome</keyword>
<dbReference type="KEGG" id="vg:65117962"/>
<name>A0A410T4H9_9CAUD</name>
<evidence type="ECO:0000313" key="2">
    <source>
        <dbReference type="Proteomes" id="UP000290498"/>
    </source>
</evidence>
<organism evidence="1 2">
    <name type="scientific">Escherichia phage AnYang</name>
    <dbReference type="NCBI Taxonomy" id="2499909"/>
    <lineage>
        <taxon>Viruses</taxon>
        <taxon>Duplodnaviria</taxon>
        <taxon>Heunggongvirae</taxon>
        <taxon>Uroviricota</taxon>
        <taxon>Caudoviricetes</taxon>
        <taxon>Pantevenvirales</taxon>
        <taxon>Straboviridae</taxon>
        <taxon>Tevenvirinae</taxon>
        <taxon>Dhakavirus</taxon>
        <taxon>Dhakavirus anyang</taxon>
    </lineage>
</organism>
<evidence type="ECO:0000313" key="1">
    <source>
        <dbReference type="EMBL" id="QAU03600.1"/>
    </source>
</evidence>
<dbReference type="Proteomes" id="UP000290498">
    <property type="component" value="Segment"/>
</dbReference>
<dbReference type="GeneID" id="65117962"/>
<reference evidence="1 2" key="1">
    <citation type="submission" date="2018-11" db="EMBL/GenBank/DDBJ databases">
        <authorList>
            <person name="Ji L."/>
        </authorList>
    </citation>
    <scope>NUCLEOTIDE SEQUENCE [LARGE SCALE GENOMIC DNA]</scope>
</reference>
<accession>A0A410T4H9</accession>
<sequence>MKSQSEFSIYLLSIRPAWCSAREPITNIIIFSSVNLNFGNISIMQFPHIIGITLNDRNYLIRDFFCIRVIDTMGIFKTNTVIRLLISKAINLFKLGTSNAYRFIRLIGHRSVIPHMFSSCLCRVIVTRIFRVVHHFCNILKIIYRCLPYPNDAKMDSRPERCHHNH</sequence>
<proteinExistence type="predicted"/>
<dbReference type="RefSeq" id="YP_010100268.1">
    <property type="nucleotide sequence ID" value="NC_055782.1"/>
</dbReference>